<dbReference type="GO" id="GO:0005975">
    <property type="term" value="P:carbohydrate metabolic process"/>
    <property type="evidence" value="ECO:0007669"/>
    <property type="project" value="InterPro"/>
</dbReference>
<dbReference type="PANTHER" id="PTHR10963:SF60">
    <property type="entry name" value="GRAM-NEGATIVE BACTERIA-BINDING PROTEIN 1-RELATED"/>
    <property type="match status" value="1"/>
</dbReference>
<protein>
    <submittedName>
        <fullName evidence="7">Glycosyl hydrolase family 16</fullName>
    </submittedName>
</protein>
<dbReference type="InterPro" id="IPR013320">
    <property type="entry name" value="ConA-like_dom_sf"/>
</dbReference>
<dbReference type="SUPFAM" id="SSF49899">
    <property type="entry name" value="Concanavalin A-like lectins/glucanases"/>
    <property type="match status" value="1"/>
</dbReference>
<dbReference type="InterPro" id="IPR000757">
    <property type="entry name" value="Beta-glucanase-like"/>
</dbReference>
<evidence type="ECO:0000313" key="7">
    <source>
        <dbReference type="EMBL" id="ROR55238.1"/>
    </source>
</evidence>
<evidence type="ECO:0000256" key="1">
    <source>
        <dbReference type="ARBA" id="ARBA00004613"/>
    </source>
</evidence>
<evidence type="ECO:0000256" key="5">
    <source>
        <dbReference type="SAM" id="SignalP"/>
    </source>
</evidence>
<comment type="caution">
    <text evidence="7">The sequence shown here is derived from an EMBL/GenBank/DDBJ whole genome shotgun (WGS) entry which is preliminary data.</text>
</comment>
<dbReference type="NCBIfam" id="NF033679">
    <property type="entry name" value="DNRLRE_dom"/>
    <property type="match status" value="1"/>
</dbReference>
<dbReference type="CDD" id="cd08023">
    <property type="entry name" value="GH16_laminarinase_like"/>
    <property type="match status" value="1"/>
</dbReference>
<feature type="signal peptide" evidence="5">
    <location>
        <begin position="1"/>
        <end position="35"/>
    </location>
</feature>
<sequence length="514" mass="54926">MSTHPLSRGRRSARLGARALAVTSCALLSTTGALYSAEQADAATAYTMFAASDTYASKAQPTRTNDGNRVMLATATGASNASSDTLAYMDFDTTGIAPDARVESVSLRVYVQRNDRAGVGSPVVWSAPNGWDPTKLTWGNKPAYDPTVLNPAVQARAGSWVTIRLSPTRSINRGGHTALTMGYNAEGSRFTVDSIEAGNAPQLIVQVAGSSDMARTQTVQALSAPAPTSAPAPQPAAGSEPTNAPAPAPAPAQPAAASAPAPATQGGFGTLTFQDEFQDLSSIDLTGNGDTSKKWFTDRPFGFPKMPASDLSVSDGVLNLNQSFDNLNFGISTYSKKAKAGKSFKYGYYEARIAFDQTNDAAVSQVRGFPSFWGISRDHLLGTELSRYGEFDVMEAWHPPYARYDKPIIAGTIHDWFGGSDHMTVGNNVHYANDANMTEFHTYGALWTPGRVTWYMDGKQILTQKYSANAAPEPNYLGHPVGTYSVLDNEVGQVMILGSAPGIPMKVDYVRIWQ</sequence>
<comment type="subcellular location">
    <subcellularLocation>
        <location evidence="1">Secreted</location>
    </subcellularLocation>
</comment>
<feature type="chain" id="PRO_5039552929" evidence="5">
    <location>
        <begin position="36"/>
        <end position="514"/>
    </location>
</feature>
<dbReference type="EMBL" id="RKHG01000001">
    <property type="protein sequence ID" value="ROR55238.1"/>
    <property type="molecule type" value="Genomic_DNA"/>
</dbReference>
<evidence type="ECO:0000313" key="8">
    <source>
        <dbReference type="Proteomes" id="UP000275749"/>
    </source>
</evidence>
<gene>
    <name evidence="7" type="ORF">EDD41_2498</name>
</gene>
<evidence type="ECO:0000256" key="3">
    <source>
        <dbReference type="ARBA" id="ARBA00022729"/>
    </source>
</evidence>
<dbReference type="Gene3D" id="2.60.120.200">
    <property type="match status" value="1"/>
</dbReference>
<keyword evidence="2" id="KW-0964">Secreted</keyword>
<feature type="region of interest" description="Disordered" evidence="4">
    <location>
        <begin position="220"/>
        <end position="269"/>
    </location>
</feature>
<evidence type="ECO:0000256" key="4">
    <source>
        <dbReference type="SAM" id="MobiDB-lite"/>
    </source>
</evidence>
<organism evidence="7 8">
    <name type="scientific">Luteococcus japonicus</name>
    <dbReference type="NCBI Taxonomy" id="33984"/>
    <lineage>
        <taxon>Bacteria</taxon>
        <taxon>Bacillati</taxon>
        <taxon>Actinomycetota</taxon>
        <taxon>Actinomycetes</taxon>
        <taxon>Propionibacteriales</taxon>
        <taxon>Propionibacteriaceae</taxon>
        <taxon>Luteococcus</taxon>
    </lineage>
</organism>
<proteinExistence type="predicted"/>
<dbReference type="AlphaFoldDB" id="A0A3N1ZWX8"/>
<dbReference type="GO" id="GO:0004553">
    <property type="term" value="F:hydrolase activity, hydrolyzing O-glycosyl compounds"/>
    <property type="evidence" value="ECO:0007669"/>
    <property type="project" value="InterPro"/>
</dbReference>
<dbReference type="Pfam" id="PF24517">
    <property type="entry name" value="CBM96"/>
    <property type="match status" value="1"/>
</dbReference>
<dbReference type="InterPro" id="IPR050546">
    <property type="entry name" value="Glycosyl_Hydrlase_16"/>
</dbReference>
<dbReference type="PROSITE" id="PS51762">
    <property type="entry name" value="GH16_2"/>
    <property type="match status" value="1"/>
</dbReference>
<keyword evidence="7" id="KW-0378">Hydrolase</keyword>
<feature type="compositionally biased region" description="Low complexity" evidence="4">
    <location>
        <begin position="253"/>
        <end position="263"/>
    </location>
</feature>
<dbReference type="PANTHER" id="PTHR10963">
    <property type="entry name" value="GLYCOSYL HYDROLASE-RELATED"/>
    <property type="match status" value="1"/>
</dbReference>
<keyword evidence="3 5" id="KW-0732">Signal</keyword>
<feature type="domain" description="GH16" evidence="6">
    <location>
        <begin position="239"/>
        <end position="514"/>
    </location>
</feature>
<dbReference type="InterPro" id="IPR055372">
    <property type="entry name" value="CBM96"/>
</dbReference>
<reference evidence="7 8" key="1">
    <citation type="submission" date="2018-11" db="EMBL/GenBank/DDBJ databases">
        <title>Sequencing the genomes of 1000 actinobacteria strains.</title>
        <authorList>
            <person name="Klenk H.-P."/>
        </authorList>
    </citation>
    <scope>NUCLEOTIDE SEQUENCE [LARGE SCALE GENOMIC DNA]</scope>
    <source>
        <strain evidence="7 8">DSM 10546</strain>
    </source>
</reference>
<dbReference type="Proteomes" id="UP000275749">
    <property type="component" value="Unassembled WGS sequence"/>
</dbReference>
<dbReference type="GO" id="GO:0005576">
    <property type="term" value="C:extracellular region"/>
    <property type="evidence" value="ECO:0007669"/>
    <property type="project" value="UniProtKB-SubCell"/>
</dbReference>
<evidence type="ECO:0000256" key="2">
    <source>
        <dbReference type="ARBA" id="ARBA00022525"/>
    </source>
</evidence>
<accession>A0A3N1ZWX8</accession>
<dbReference type="Pfam" id="PF00722">
    <property type="entry name" value="Glyco_hydro_16"/>
    <property type="match status" value="1"/>
</dbReference>
<evidence type="ECO:0000259" key="6">
    <source>
        <dbReference type="PROSITE" id="PS51762"/>
    </source>
</evidence>
<name>A0A3N1ZWX8_9ACTN</name>